<feature type="compositionally biased region" description="Basic and acidic residues" evidence="1">
    <location>
        <begin position="89"/>
        <end position="139"/>
    </location>
</feature>
<proteinExistence type="predicted"/>
<feature type="region of interest" description="Disordered" evidence="1">
    <location>
        <begin position="1"/>
        <end position="211"/>
    </location>
</feature>
<feature type="compositionally biased region" description="Basic residues" evidence="1">
    <location>
        <begin position="62"/>
        <end position="74"/>
    </location>
</feature>
<feature type="region of interest" description="Disordered" evidence="1">
    <location>
        <begin position="227"/>
        <end position="296"/>
    </location>
</feature>
<organism evidence="2">
    <name type="scientific">Alexandrium monilatum</name>
    <dbReference type="NCBI Taxonomy" id="311494"/>
    <lineage>
        <taxon>Eukaryota</taxon>
        <taxon>Sar</taxon>
        <taxon>Alveolata</taxon>
        <taxon>Dinophyceae</taxon>
        <taxon>Gonyaulacales</taxon>
        <taxon>Pyrocystaceae</taxon>
        <taxon>Alexandrium</taxon>
    </lineage>
</organism>
<feature type="compositionally biased region" description="Polar residues" evidence="1">
    <location>
        <begin position="227"/>
        <end position="239"/>
    </location>
</feature>
<feature type="compositionally biased region" description="Basic and acidic residues" evidence="1">
    <location>
        <begin position="250"/>
        <end position="270"/>
    </location>
</feature>
<feature type="compositionally biased region" description="Low complexity" evidence="1">
    <location>
        <begin position="317"/>
        <end position="330"/>
    </location>
</feature>
<evidence type="ECO:0000313" key="2">
    <source>
        <dbReference type="EMBL" id="CAE4670720.1"/>
    </source>
</evidence>
<name>A0A7S4WCK3_9DINO</name>
<dbReference type="AlphaFoldDB" id="A0A7S4WCK3"/>
<gene>
    <name evidence="2" type="ORF">AMON00008_LOCUS65719</name>
</gene>
<protein>
    <submittedName>
        <fullName evidence="2">Uncharacterized protein</fullName>
    </submittedName>
</protein>
<reference evidence="2" key="1">
    <citation type="submission" date="2021-01" db="EMBL/GenBank/DDBJ databases">
        <authorList>
            <person name="Corre E."/>
            <person name="Pelletier E."/>
            <person name="Niang G."/>
            <person name="Scheremetjew M."/>
            <person name="Finn R."/>
            <person name="Kale V."/>
            <person name="Holt S."/>
            <person name="Cochrane G."/>
            <person name="Meng A."/>
            <person name="Brown T."/>
            <person name="Cohen L."/>
        </authorList>
    </citation>
    <scope>NUCLEOTIDE SEQUENCE</scope>
    <source>
        <strain evidence="2">CCMP3105</strain>
    </source>
</reference>
<accession>A0A7S4WCK3</accession>
<sequence>MDRELFARRACQGRRASAASAASGAPSQGRRQGSPPWPARSRSNGEHVAASPSRPSEEHRERSKRHSESRHRSWRSSGAASHRHRSSSRHAEREKAEGRREEEEQEDDRREAGSPHRRSSREGGEERRPGRERSASERERRRRRRAPRAAGEAPEEEAERREARRRRREERRRESETRQQRAEEPTLRAPELTWLFSSQDEAAKPSQTLEQIRLTREGLRRFLDSGFSASCSQPASSRQGDCHGLLPQAEGEHRMLPRRSETPLRREPEPRQQPQAQQPPPPCFGRRSSDPGAWTSAAGCLRQRLCQTGPRHERPVPARTAALGAAALPGGSRGKGAERPVTGAGSGRSKG</sequence>
<dbReference type="EMBL" id="HBNR01091454">
    <property type="protein sequence ID" value="CAE4670720.1"/>
    <property type="molecule type" value="Transcribed_RNA"/>
</dbReference>
<feature type="compositionally biased region" description="Low complexity" evidence="1">
    <location>
        <begin position="8"/>
        <end position="31"/>
    </location>
</feature>
<feature type="compositionally biased region" description="Polar residues" evidence="1">
    <location>
        <begin position="195"/>
        <end position="210"/>
    </location>
</feature>
<feature type="compositionally biased region" description="Basic and acidic residues" evidence="1">
    <location>
        <begin position="171"/>
        <end position="186"/>
    </location>
</feature>
<evidence type="ECO:0000256" key="1">
    <source>
        <dbReference type="SAM" id="MobiDB-lite"/>
    </source>
</evidence>
<feature type="region of interest" description="Disordered" evidence="1">
    <location>
        <begin position="309"/>
        <end position="351"/>
    </location>
</feature>